<proteinExistence type="inferred from homology"/>
<dbReference type="PIRSF" id="PIRSF003085">
    <property type="entry name" value="CMAS"/>
    <property type="match status" value="1"/>
</dbReference>
<keyword evidence="4" id="KW-0949">S-adenosyl-L-methionine</keyword>
<keyword evidence="7" id="KW-1185">Reference proteome</keyword>
<dbReference type="SUPFAM" id="SSF53335">
    <property type="entry name" value="S-adenosyl-L-methionine-dependent methyltransferases"/>
    <property type="match status" value="1"/>
</dbReference>
<dbReference type="Pfam" id="PF02353">
    <property type="entry name" value="CMAS"/>
    <property type="match status" value="1"/>
</dbReference>
<dbReference type="RefSeq" id="WP_165325371.1">
    <property type="nucleotide sequence ID" value="NZ_CP049109.1"/>
</dbReference>
<dbReference type="CDD" id="cd02440">
    <property type="entry name" value="AdoMet_MTases"/>
    <property type="match status" value="1"/>
</dbReference>
<dbReference type="PANTHER" id="PTHR43667">
    <property type="entry name" value="CYCLOPROPANE-FATTY-ACYL-PHOSPHOLIPID SYNTHASE"/>
    <property type="match status" value="1"/>
</dbReference>
<protein>
    <submittedName>
        <fullName evidence="6">Class I SAM-dependent methyltransferase</fullName>
    </submittedName>
</protein>
<dbReference type="EMBL" id="CP049109">
    <property type="protein sequence ID" value="QIG78372.1"/>
    <property type="molecule type" value="Genomic_DNA"/>
</dbReference>
<gene>
    <name evidence="6" type="ORF">G5C33_00210</name>
</gene>
<reference evidence="6 7" key="1">
    <citation type="submission" date="2020-02" db="EMBL/GenBank/DDBJ databases">
        <authorList>
            <person name="Zheng R.K."/>
            <person name="Sun C.M."/>
        </authorList>
    </citation>
    <scope>NUCLEOTIDE SEQUENCE [LARGE SCALE GENOMIC DNA]</scope>
    <source>
        <strain evidence="7">zrk23</strain>
    </source>
</reference>
<evidence type="ECO:0000256" key="2">
    <source>
        <dbReference type="ARBA" id="ARBA00022603"/>
    </source>
</evidence>
<dbReference type="PANTHER" id="PTHR43667:SF1">
    <property type="entry name" value="CYCLOPROPANE-FATTY-ACYL-PHOSPHOLIPID SYNTHASE"/>
    <property type="match status" value="1"/>
</dbReference>
<evidence type="ECO:0000256" key="1">
    <source>
        <dbReference type="ARBA" id="ARBA00010815"/>
    </source>
</evidence>
<dbReference type="GO" id="GO:0008610">
    <property type="term" value="P:lipid biosynthetic process"/>
    <property type="evidence" value="ECO:0007669"/>
    <property type="project" value="InterPro"/>
</dbReference>
<name>A0A6G6Y0C6_9SPHN</name>
<dbReference type="InterPro" id="IPR050723">
    <property type="entry name" value="CFA/CMAS"/>
</dbReference>
<evidence type="ECO:0000313" key="6">
    <source>
        <dbReference type="EMBL" id="QIG78372.1"/>
    </source>
</evidence>
<keyword evidence="2 6" id="KW-0489">Methyltransferase</keyword>
<dbReference type="InterPro" id="IPR029063">
    <property type="entry name" value="SAM-dependent_MTases_sf"/>
</dbReference>
<dbReference type="Proteomes" id="UP000501568">
    <property type="component" value="Chromosome"/>
</dbReference>
<dbReference type="KEGG" id="spzr:G5C33_00210"/>
<dbReference type="InterPro" id="IPR003333">
    <property type="entry name" value="CMAS"/>
</dbReference>
<dbReference type="GO" id="GO:0032259">
    <property type="term" value="P:methylation"/>
    <property type="evidence" value="ECO:0007669"/>
    <property type="project" value="UniProtKB-KW"/>
</dbReference>
<dbReference type="Gene3D" id="3.40.50.150">
    <property type="entry name" value="Vaccinia Virus protein VP39"/>
    <property type="match status" value="1"/>
</dbReference>
<keyword evidence="3 6" id="KW-0808">Transferase</keyword>
<sequence length="423" mass="47277">MALIDRYLGRTIKHGELTVIHTDGSRRTFGAPDPELAPATIRLGKGVAGAIIREPSLGTAESFMDGKLVIEEGDILGVLSIIARNTRWEEGAPVLEPGPLRRVANGLAFRLGRVNQARRSKRNVAHHYDLSDRLYDLFLDADRQYSCAYFTDPGNSLEQAQRDKKAHIAAKLALEPGMRVLDIGCGWGGMALYLHEKTGADVTGVTLSEEQLKVARRRAAEAGVSDHVRFELVDYRDLQGQYDRIVSVGMFEHVGTPQYRTFFAKCRELLTPEGVMLIHTIGRAGRPGVTDAFTSKYIFPGGYIPALSEIAEGYEGMRMFLTDLEVLRLHYAHTLKHWYDRAVAAKDAIVDLYDERFYRMWIFYLAGSHISFAEGGMVNYQLQFARSRRALPITRDYMAEAERTLHAGNDVAAAPTPSQRRTA</sequence>
<evidence type="ECO:0000313" key="7">
    <source>
        <dbReference type="Proteomes" id="UP000501568"/>
    </source>
</evidence>
<accession>A0A6G6Y0C6</accession>
<evidence type="ECO:0000256" key="4">
    <source>
        <dbReference type="ARBA" id="ARBA00022691"/>
    </source>
</evidence>
<dbReference type="AlphaFoldDB" id="A0A6G6Y0C6"/>
<keyword evidence="5" id="KW-0443">Lipid metabolism</keyword>
<evidence type="ECO:0000256" key="3">
    <source>
        <dbReference type="ARBA" id="ARBA00022679"/>
    </source>
</evidence>
<organism evidence="6 7">
    <name type="scientific">Stakelama tenebrarum</name>
    <dbReference type="NCBI Taxonomy" id="2711215"/>
    <lineage>
        <taxon>Bacteria</taxon>
        <taxon>Pseudomonadati</taxon>
        <taxon>Pseudomonadota</taxon>
        <taxon>Alphaproteobacteria</taxon>
        <taxon>Sphingomonadales</taxon>
        <taxon>Sphingomonadaceae</taxon>
        <taxon>Stakelama</taxon>
    </lineage>
</organism>
<comment type="similarity">
    <text evidence="1">Belongs to the CFA/CMAS family.</text>
</comment>
<evidence type="ECO:0000256" key="5">
    <source>
        <dbReference type="ARBA" id="ARBA00023098"/>
    </source>
</evidence>
<dbReference type="GO" id="GO:0008168">
    <property type="term" value="F:methyltransferase activity"/>
    <property type="evidence" value="ECO:0007669"/>
    <property type="project" value="UniProtKB-KW"/>
</dbReference>